<dbReference type="AlphaFoldDB" id="A0A7J4IW70"/>
<dbReference type="InterPro" id="IPR012340">
    <property type="entry name" value="NA-bd_OB-fold"/>
</dbReference>
<reference evidence="7" key="1">
    <citation type="journal article" date="2020" name="bioRxiv">
        <title>A rank-normalized archaeal taxonomy based on genome phylogeny resolves widespread incomplete and uneven classifications.</title>
        <authorList>
            <person name="Rinke C."/>
            <person name="Chuvochina M."/>
            <person name="Mussig A.J."/>
            <person name="Chaumeil P.-A."/>
            <person name="Waite D.W."/>
            <person name="Whitman W.B."/>
            <person name="Parks D.H."/>
            <person name="Hugenholtz P."/>
        </authorList>
    </citation>
    <scope>NUCLEOTIDE SEQUENCE [LARGE SCALE GENOMIC DNA]</scope>
</reference>
<dbReference type="PANTHER" id="PTHR21668">
    <property type="entry name" value="EIF-1A"/>
    <property type="match status" value="1"/>
</dbReference>
<evidence type="ECO:0000256" key="3">
    <source>
        <dbReference type="PROSITE-ProRule" id="PRU00181"/>
    </source>
</evidence>
<dbReference type="InterPro" id="IPR001253">
    <property type="entry name" value="TIF_eIF-1A"/>
</dbReference>
<dbReference type="GO" id="GO:0003723">
    <property type="term" value="F:RNA binding"/>
    <property type="evidence" value="ECO:0007669"/>
    <property type="project" value="InterPro"/>
</dbReference>
<gene>
    <name evidence="6" type="primary">eif1A</name>
    <name evidence="2" type="synonym">eif1a</name>
    <name evidence="6" type="ORF">HA254_03540</name>
</gene>
<name>A0A7J4IW70_9ARCH</name>
<sequence>MGKKEEEEALRIQEELTRKIRLPHRDEREMFGVVIALQGAAQVKILCEDGVERNCRIPGKMRKKTWMRARDIVIIQLWEIQPTKADVVWRYLGMQVENLKRRGFLRNLPV</sequence>
<feature type="domain" description="S1-like" evidence="5">
    <location>
        <begin position="18"/>
        <end position="92"/>
    </location>
</feature>
<dbReference type="NCBIfam" id="TIGR00523">
    <property type="entry name" value="eIF-1A"/>
    <property type="match status" value="1"/>
</dbReference>
<dbReference type="SUPFAM" id="SSF50249">
    <property type="entry name" value="Nucleic acid-binding proteins"/>
    <property type="match status" value="1"/>
</dbReference>
<dbReference type="GO" id="GO:0003743">
    <property type="term" value="F:translation initiation factor activity"/>
    <property type="evidence" value="ECO:0007669"/>
    <property type="project" value="UniProtKB-UniRule"/>
</dbReference>
<evidence type="ECO:0000256" key="2">
    <source>
        <dbReference type="HAMAP-Rule" id="MF_00216"/>
    </source>
</evidence>
<comment type="function">
    <text evidence="1 2">Seems to be required for maximal rate of protein biosynthesis. Enhances ribosome dissociation into subunits and stabilizes the binding of the initiator Met-tRNA(I) to 40 S ribosomal subunits.</text>
</comment>
<dbReference type="NCBIfam" id="NF003084">
    <property type="entry name" value="PRK04012.1-3"/>
    <property type="match status" value="1"/>
</dbReference>
<comment type="similarity">
    <text evidence="2 4">Belongs to the eIF-1A family.</text>
</comment>
<dbReference type="PROSITE" id="PS50832">
    <property type="entry name" value="S1_IF1_TYPE"/>
    <property type="match status" value="1"/>
</dbReference>
<comment type="caution">
    <text evidence="6">The sequence shown here is derived from an EMBL/GenBank/DDBJ whole genome shotgun (WGS) entry which is preliminary data.</text>
</comment>
<dbReference type="CDD" id="cd05793">
    <property type="entry name" value="S1_IF1A"/>
    <property type="match status" value="1"/>
</dbReference>
<evidence type="ECO:0000256" key="4">
    <source>
        <dbReference type="RuleBase" id="RU004364"/>
    </source>
</evidence>
<keyword evidence="2 3" id="KW-0648">Protein biosynthesis</keyword>
<evidence type="ECO:0000313" key="6">
    <source>
        <dbReference type="EMBL" id="HIH09722.1"/>
    </source>
</evidence>
<protein>
    <recommendedName>
        <fullName evidence="2">Translation initiation factor 1A</fullName>
        <shortName evidence="2">aIF-1A</shortName>
    </recommendedName>
</protein>
<keyword evidence="2 3" id="KW-0396">Initiation factor</keyword>
<organism evidence="6 7">
    <name type="scientific">Candidatus Iainarchaeum sp</name>
    <dbReference type="NCBI Taxonomy" id="3101447"/>
    <lineage>
        <taxon>Archaea</taxon>
        <taxon>Candidatus Iainarchaeota</taxon>
        <taxon>Candidatus Iainarchaeia</taxon>
        <taxon>Candidatus Iainarchaeales</taxon>
        <taxon>Candidatus Iainarchaeaceae</taxon>
        <taxon>Candidatus Iainarchaeum</taxon>
    </lineage>
</organism>
<evidence type="ECO:0000259" key="5">
    <source>
        <dbReference type="PROSITE" id="PS50832"/>
    </source>
</evidence>
<dbReference type="SMART" id="SM00652">
    <property type="entry name" value="eIF1a"/>
    <property type="match status" value="1"/>
</dbReference>
<dbReference type="InterPro" id="IPR006196">
    <property type="entry name" value="RNA-binding_domain_S1_IF1"/>
</dbReference>
<dbReference type="HAMAP" id="MF_00216">
    <property type="entry name" value="aIF_1A"/>
    <property type="match status" value="1"/>
</dbReference>
<dbReference type="Proteomes" id="UP000565078">
    <property type="component" value="Unassembled WGS sequence"/>
</dbReference>
<proteinExistence type="inferred from homology"/>
<dbReference type="Gene3D" id="2.40.50.140">
    <property type="entry name" value="Nucleic acid-binding proteins"/>
    <property type="match status" value="1"/>
</dbReference>
<dbReference type="NCBIfam" id="NF003085">
    <property type="entry name" value="PRK04012.1-5"/>
    <property type="match status" value="1"/>
</dbReference>
<evidence type="ECO:0000313" key="7">
    <source>
        <dbReference type="Proteomes" id="UP000565078"/>
    </source>
</evidence>
<dbReference type="Pfam" id="PF01176">
    <property type="entry name" value="eIF-1a"/>
    <property type="match status" value="1"/>
</dbReference>
<accession>A0A7J4IW70</accession>
<dbReference type="EMBL" id="DUGC01000056">
    <property type="protein sequence ID" value="HIH09722.1"/>
    <property type="molecule type" value="Genomic_DNA"/>
</dbReference>
<evidence type="ECO:0000256" key="1">
    <source>
        <dbReference type="ARBA" id="ARBA00025502"/>
    </source>
</evidence>